<evidence type="ECO:0000313" key="6">
    <source>
        <dbReference type="EMBL" id="SVB99834.1"/>
    </source>
</evidence>
<proteinExistence type="predicted"/>
<dbReference type="GO" id="GO:0004659">
    <property type="term" value="F:prenyltransferase activity"/>
    <property type="evidence" value="ECO:0007669"/>
    <property type="project" value="UniProtKB-KW"/>
</dbReference>
<gene>
    <name evidence="6" type="ORF">METZ01_LOCUS252688</name>
</gene>
<reference evidence="6" key="1">
    <citation type="submission" date="2018-05" db="EMBL/GenBank/DDBJ databases">
        <authorList>
            <person name="Lanie J.A."/>
            <person name="Ng W.-L."/>
            <person name="Kazmierczak K.M."/>
            <person name="Andrzejewski T.M."/>
            <person name="Davidsen T.M."/>
            <person name="Wayne K.J."/>
            <person name="Tettelin H."/>
            <person name="Glass J.I."/>
            <person name="Rusch D."/>
            <person name="Podicherti R."/>
            <person name="Tsui H.-C.T."/>
            <person name="Winkler M.E."/>
        </authorList>
    </citation>
    <scope>NUCLEOTIDE SEQUENCE</scope>
</reference>
<dbReference type="NCBIfam" id="TIGR00421">
    <property type="entry name" value="ubiX_pad"/>
    <property type="match status" value="1"/>
</dbReference>
<evidence type="ECO:0000256" key="1">
    <source>
        <dbReference type="ARBA" id="ARBA00022602"/>
    </source>
</evidence>
<sequence>VLVASNPARMVWQLEMSETFGESLERWAENPGFSHHAISDLQAPIASGTYPGRGMVIVPGSMATISAIVNGISDNLIRRAADVCLKEKRPFVIVPRESPLNRIHLSNLAALDSFGTSIVTADPPYYLPIKTLEDSATFTAQRVLLALNIIKELPEEFRYGEG</sequence>
<dbReference type="InterPro" id="IPR004507">
    <property type="entry name" value="UbiX-like"/>
</dbReference>
<evidence type="ECO:0000256" key="3">
    <source>
        <dbReference type="ARBA" id="ARBA00022643"/>
    </source>
</evidence>
<dbReference type="AlphaFoldDB" id="A0A382IJ93"/>
<dbReference type="EMBL" id="UINC01067805">
    <property type="protein sequence ID" value="SVB99834.1"/>
    <property type="molecule type" value="Genomic_DNA"/>
</dbReference>
<dbReference type="InterPro" id="IPR036551">
    <property type="entry name" value="Flavin_trans-like"/>
</dbReference>
<evidence type="ECO:0000259" key="5">
    <source>
        <dbReference type="Pfam" id="PF02441"/>
    </source>
</evidence>
<accession>A0A382IJ93</accession>
<name>A0A382IJ93_9ZZZZ</name>
<keyword evidence="3" id="KW-0288">FMN</keyword>
<keyword evidence="1" id="KW-0637">Prenyltransferase</keyword>
<feature type="non-terminal residue" evidence="6">
    <location>
        <position position="1"/>
    </location>
</feature>
<keyword evidence="2" id="KW-0285">Flavoprotein</keyword>
<dbReference type="SUPFAM" id="SSF52507">
    <property type="entry name" value="Homo-oligomeric flavin-containing Cys decarboxylases, HFCD"/>
    <property type="match status" value="1"/>
</dbReference>
<keyword evidence="4" id="KW-0808">Transferase</keyword>
<evidence type="ECO:0000256" key="4">
    <source>
        <dbReference type="ARBA" id="ARBA00022679"/>
    </source>
</evidence>
<dbReference type="Gene3D" id="3.40.50.1950">
    <property type="entry name" value="Flavin prenyltransferase-like"/>
    <property type="match status" value="1"/>
</dbReference>
<protein>
    <recommendedName>
        <fullName evidence="5">Flavoprotein domain-containing protein</fullName>
    </recommendedName>
</protein>
<evidence type="ECO:0000256" key="2">
    <source>
        <dbReference type="ARBA" id="ARBA00022630"/>
    </source>
</evidence>
<dbReference type="Pfam" id="PF02441">
    <property type="entry name" value="Flavoprotein"/>
    <property type="match status" value="1"/>
</dbReference>
<dbReference type="InterPro" id="IPR003382">
    <property type="entry name" value="Flavoprotein"/>
</dbReference>
<feature type="domain" description="Flavoprotein" evidence="5">
    <location>
        <begin position="3"/>
        <end position="139"/>
    </location>
</feature>
<organism evidence="6">
    <name type="scientific">marine metagenome</name>
    <dbReference type="NCBI Taxonomy" id="408172"/>
    <lineage>
        <taxon>unclassified sequences</taxon>
        <taxon>metagenomes</taxon>
        <taxon>ecological metagenomes</taxon>
    </lineage>
</organism>